<feature type="site" description="mRNA cap binding" evidence="12">
    <location>
        <position position="224"/>
    </location>
</feature>
<evidence type="ECO:0000256" key="11">
    <source>
        <dbReference type="PIRSR" id="PIRSR028762-1"/>
    </source>
</evidence>
<feature type="compositionally biased region" description="Basic and acidic residues" evidence="13">
    <location>
        <begin position="40"/>
        <end position="57"/>
    </location>
</feature>
<sequence length="467" mass="52982">MRTNFIQASITVSNLFYNQLLSLTDITLLRSEMSVSTTKSADEAKDKVKTGQEEKESNTSGKKRPLTDTVEDASCTNEEEVESSSSVKKKLKTDTGQDTAGYSSKPSDLSTGSSRDSHGVSNNEKSDSTALIAEHYNTLEEKSLSHRSQSRILYMRNFNNWIKSMLIYEYLTKVKQNKNHNSPLKVLDMCCGKGGDLLKWKKGEISHLICADIAEVSIEQCKNRYNEMLNRSSNVRGFAPIFTAEFIAADCTKVRLREKYKDVTIQLDLVSCQFAFHYSFESLPQAECMLRNASECLRPGGYFIGTVPDSYDLVSRWQKCEGDKFGNDVYSIEFVCKDKTKPPLFGAKYNFHLEGVVNCPEFLVHMPTLSKLASKFGLELVMFERFDNYYEHVKNEGKSLLGKMQALETYPPYHESPLLGQHSQDYQHAISYMQNLPDHRKIGTLSQAEWDATSLYAVFAFQKKEAE</sequence>
<dbReference type="EMBL" id="JAIFRP010000026">
    <property type="protein sequence ID" value="KAK2584657.1"/>
    <property type="molecule type" value="Genomic_DNA"/>
</dbReference>
<keyword evidence="7 10" id="KW-0506">mRNA capping</keyword>
<dbReference type="InterPro" id="IPR004971">
    <property type="entry name" value="mRNA_G-N7_MeTrfase_dom"/>
</dbReference>
<feature type="site" description="mRNA cap binding" evidence="12">
    <location>
        <position position="199"/>
    </location>
</feature>
<feature type="binding site" evidence="11">
    <location>
        <position position="190"/>
    </location>
    <ligand>
        <name>S-adenosyl-L-methionine</name>
        <dbReference type="ChEBI" id="CHEBI:59789"/>
    </ligand>
</feature>
<dbReference type="PANTHER" id="PTHR12189:SF2">
    <property type="entry name" value="MRNA CAP GUANINE-N7 METHYLTRANSFERASE"/>
    <property type="match status" value="1"/>
</dbReference>
<evidence type="ECO:0000256" key="7">
    <source>
        <dbReference type="ARBA" id="ARBA00023042"/>
    </source>
</evidence>
<comment type="catalytic activity">
    <reaction evidence="9">
        <text>a 5'-end (5'-triphosphoguanosine)-ribonucleoside in mRNA + S-adenosyl-L-methionine = a 5'-end (N(7)-methyl 5'-triphosphoguanosine)-ribonucleoside in mRNA + S-adenosyl-L-homocysteine</text>
        <dbReference type="Rhea" id="RHEA:67008"/>
        <dbReference type="Rhea" id="RHEA-COMP:17166"/>
        <dbReference type="Rhea" id="RHEA-COMP:17167"/>
        <dbReference type="ChEBI" id="CHEBI:57856"/>
        <dbReference type="ChEBI" id="CHEBI:59789"/>
        <dbReference type="ChEBI" id="CHEBI:156461"/>
        <dbReference type="ChEBI" id="CHEBI:167617"/>
        <dbReference type="EC" id="2.1.1.56"/>
    </reaction>
</comment>
<keyword evidence="16" id="KW-1185">Reference proteome</keyword>
<keyword evidence="8 10" id="KW-0539">Nucleus</keyword>
<dbReference type="AlphaFoldDB" id="A0AAD9VSP0"/>
<feature type="binding site" evidence="11">
    <location>
        <position position="163"/>
    </location>
    <ligand>
        <name>S-adenosyl-L-methionine</name>
        <dbReference type="ChEBI" id="CHEBI:59789"/>
    </ligand>
</feature>
<keyword evidence="2 10" id="KW-0489">Methyltransferase</keyword>
<dbReference type="PANTHER" id="PTHR12189">
    <property type="entry name" value="MRNA GUANINE-7- METHYLTRANSFERASE"/>
    <property type="match status" value="1"/>
</dbReference>
<keyword evidence="3 10" id="KW-0507">mRNA processing</keyword>
<dbReference type="InterPro" id="IPR029063">
    <property type="entry name" value="SAM-dependent_MTases_sf"/>
</dbReference>
<feature type="binding site" evidence="11">
    <location>
        <position position="212"/>
    </location>
    <ligand>
        <name>S-adenosyl-L-methionine</name>
        <dbReference type="ChEBI" id="CHEBI:59789"/>
    </ligand>
</feature>
<gene>
    <name evidence="15" type="ORF">KPH14_007003</name>
</gene>
<protein>
    <recommendedName>
        <fullName evidence="10">mRNA cap guanine-N(7) methyltransferase</fullName>
        <ecNumber evidence="10">2.1.1.56</ecNumber>
    </recommendedName>
    <alternativeName>
        <fullName evidence="10">mRNA (guanine-N(7))-methyltransferase</fullName>
    </alternativeName>
    <alternativeName>
        <fullName evidence="10">mRNA cap methyltransferase</fullName>
    </alternativeName>
</protein>
<keyword evidence="6 10" id="KW-0694">RNA-binding</keyword>
<feature type="compositionally biased region" description="Polar residues" evidence="13">
    <location>
        <begin position="94"/>
        <end position="123"/>
    </location>
</feature>
<feature type="site" description="mRNA cap binding" evidence="12">
    <location>
        <position position="456"/>
    </location>
</feature>
<feature type="site" description="mRNA cap binding" evidence="12">
    <location>
        <position position="193"/>
    </location>
</feature>
<reference evidence="15" key="2">
    <citation type="journal article" date="2023" name="Commun. Biol.">
        <title>Intrasexual cuticular hydrocarbon dimorphism in a wasp sheds light on hydrocarbon biosynthesis genes in Hymenoptera.</title>
        <authorList>
            <person name="Moris V.C."/>
            <person name="Podsiadlowski L."/>
            <person name="Martin S."/>
            <person name="Oeyen J.P."/>
            <person name="Donath A."/>
            <person name="Petersen M."/>
            <person name="Wilbrandt J."/>
            <person name="Misof B."/>
            <person name="Liedtke D."/>
            <person name="Thamm M."/>
            <person name="Scheiner R."/>
            <person name="Schmitt T."/>
            <person name="Niehuis O."/>
        </authorList>
    </citation>
    <scope>NUCLEOTIDE SEQUENCE</scope>
    <source>
        <strain evidence="15">GBR_01_08_01A</strain>
    </source>
</reference>
<feature type="binding site" evidence="11">
    <location>
        <position position="278"/>
    </location>
    <ligand>
        <name>S-adenosyl-L-methionine</name>
        <dbReference type="ChEBI" id="CHEBI:59789"/>
    </ligand>
</feature>
<evidence type="ECO:0000256" key="10">
    <source>
        <dbReference type="PIRNR" id="PIRNR028762"/>
    </source>
</evidence>
<keyword evidence="4 10" id="KW-0808">Transferase</keyword>
<dbReference type="SUPFAM" id="SSF53335">
    <property type="entry name" value="S-adenosyl-L-methionine-dependent methyltransferases"/>
    <property type="match status" value="1"/>
</dbReference>
<keyword evidence="5 10" id="KW-0949">S-adenosyl-L-methionine</keyword>
<dbReference type="PROSITE" id="PS51562">
    <property type="entry name" value="RNA_CAP0_MT"/>
    <property type="match status" value="1"/>
</dbReference>
<dbReference type="PIRSF" id="PIRSF028762">
    <property type="entry name" value="ABD1"/>
    <property type="match status" value="1"/>
</dbReference>
<evidence type="ECO:0000256" key="6">
    <source>
        <dbReference type="ARBA" id="ARBA00022884"/>
    </source>
</evidence>
<comment type="similarity">
    <text evidence="10">Belongs to the class I-like SAM-binding methyltransferase superfamily. mRNA cap 0 methyltransferase family.</text>
</comment>
<feature type="binding site" evidence="11">
    <location>
        <position position="273"/>
    </location>
    <ligand>
        <name>S-adenosyl-L-methionine</name>
        <dbReference type="ChEBI" id="CHEBI:59789"/>
    </ligand>
</feature>
<feature type="binding site" evidence="12">
    <location>
        <begin position="159"/>
        <end position="160"/>
    </location>
    <ligand>
        <name>mRNA</name>
        <dbReference type="ChEBI" id="CHEBI:33699"/>
    </ligand>
</feature>
<feature type="site" description="mRNA cap binding" evidence="12">
    <location>
        <position position="277"/>
    </location>
</feature>
<dbReference type="GO" id="GO:0005634">
    <property type="term" value="C:nucleus"/>
    <property type="evidence" value="ECO:0007669"/>
    <property type="project" value="UniProtKB-SubCell"/>
</dbReference>
<evidence type="ECO:0000313" key="16">
    <source>
        <dbReference type="Proteomes" id="UP001258017"/>
    </source>
</evidence>
<evidence type="ECO:0000256" key="5">
    <source>
        <dbReference type="ARBA" id="ARBA00022691"/>
    </source>
</evidence>
<accession>A0AAD9VSP0</accession>
<dbReference type="GO" id="GO:0004482">
    <property type="term" value="F:mRNA 5'-cap (guanine-N7-)-methyltransferase activity"/>
    <property type="evidence" value="ECO:0007669"/>
    <property type="project" value="UniProtKB-EC"/>
</dbReference>
<dbReference type="EC" id="2.1.1.56" evidence="10"/>
<comment type="caution">
    <text evidence="15">The sequence shown here is derived from an EMBL/GenBank/DDBJ whole genome shotgun (WGS) entry which is preliminary data.</text>
</comment>
<evidence type="ECO:0000259" key="14">
    <source>
        <dbReference type="PROSITE" id="PS51562"/>
    </source>
</evidence>
<dbReference type="CDD" id="cd02440">
    <property type="entry name" value="AdoMet_MTases"/>
    <property type="match status" value="1"/>
</dbReference>
<feature type="site" description="mRNA cap binding" evidence="12">
    <location>
        <position position="361"/>
    </location>
</feature>
<evidence type="ECO:0000256" key="3">
    <source>
        <dbReference type="ARBA" id="ARBA00022664"/>
    </source>
</evidence>
<evidence type="ECO:0000256" key="13">
    <source>
        <dbReference type="SAM" id="MobiDB-lite"/>
    </source>
</evidence>
<evidence type="ECO:0000256" key="9">
    <source>
        <dbReference type="ARBA" id="ARBA00044712"/>
    </source>
</evidence>
<comment type="subcellular location">
    <subcellularLocation>
        <location evidence="1 10">Nucleus</location>
    </subcellularLocation>
</comment>
<evidence type="ECO:0000256" key="4">
    <source>
        <dbReference type="ARBA" id="ARBA00022679"/>
    </source>
</evidence>
<evidence type="ECO:0000256" key="2">
    <source>
        <dbReference type="ARBA" id="ARBA00022603"/>
    </source>
</evidence>
<dbReference type="InterPro" id="IPR016899">
    <property type="entry name" value="mRNA_G-N7_MeTrfase_euk"/>
</dbReference>
<dbReference type="Proteomes" id="UP001258017">
    <property type="component" value="Unassembled WGS sequence"/>
</dbReference>
<evidence type="ECO:0000256" key="12">
    <source>
        <dbReference type="PIRSR" id="PIRSR028762-2"/>
    </source>
</evidence>
<feature type="domain" description="MRNA cap 0 methyltransferase" evidence="14">
    <location>
        <begin position="150"/>
        <end position="464"/>
    </location>
</feature>
<dbReference type="Gene3D" id="3.40.50.150">
    <property type="entry name" value="Vaccinia Virus protein VP39"/>
    <property type="match status" value="1"/>
</dbReference>
<feature type="binding site" evidence="11">
    <location>
        <position position="250"/>
    </location>
    <ligand>
        <name>S-adenosyl-L-methionine</name>
        <dbReference type="ChEBI" id="CHEBI:59789"/>
    </ligand>
</feature>
<evidence type="ECO:0000313" key="15">
    <source>
        <dbReference type="EMBL" id="KAK2584657.1"/>
    </source>
</evidence>
<evidence type="ECO:0000256" key="1">
    <source>
        <dbReference type="ARBA" id="ARBA00004123"/>
    </source>
</evidence>
<proteinExistence type="inferred from homology"/>
<organism evidence="15 16">
    <name type="scientific">Odynerus spinipes</name>
    <dbReference type="NCBI Taxonomy" id="1348599"/>
    <lineage>
        <taxon>Eukaryota</taxon>
        <taxon>Metazoa</taxon>
        <taxon>Ecdysozoa</taxon>
        <taxon>Arthropoda</taxon>
        <taxon>Hexapoda</taxon>
        <taxon>Insecta</taxon>
        <taxon>Pterygota</taxon>
        <taxon>Neoptera</taxon>
        <taxon>Endopterygota</taxon>
        <taxon>Hymenoptera</taxon>
        <taxon>Apocrita</taxon>
        <taxon>Aculeata</taxon>
        <taxon>Vespoidea</taxon>
        <taxon>Vespidae</taxon>
        <taxon>Eumeninae</taxon>
        <taxon>Odynerus</taxon>
    </lineage>
</organism>
<name>A0AAD9VSP0_9HYME</name>
<reference evidence="15" key="1">
    <citation type="submission" date="2021-08" db="EMBL/GenBank/DDBJ databases">
        <authorList>
            <person name="Misof B."/>
            <person name="Oliver O."/>
            <person name="Podsiadlowski L."/>
            <person name="Donath A."/>
            <person name="Peters R."/>
            <person name="Mayer C."/>
            <person name="Rust J."/>
            <person name="Gunkel S."/>
            <person name="Lesny P."/>
            <person name="Martin S."/>
            <person name="Oeyen J.P."/>
            <person name="Petersen M."/>
            <person name="Panagiotis P."/>
            <person name="Wilbrandt J."/>
            <person name="Tanja T."/>
        </authorList>
    </citation>
    <scope>NUCLEOTIDE SEQUENCE</scope>
    <source>
        <strain evidence="15">GBR_01_08_01A</strain>
        <tissue evidence="15">Thorax + abdomen</tissue>
    </source>
</reference>
<dbReference type="GO" id="GO:0003723">
    <property type="term" value="F:RNA binding"/>
    <property type="evidence" value="ECO:0007669"/>
    <property type="project" value="UniProtKB-KW"/>
</dbReference>
<dbReference type="InterPro" id="IPR039753">
    <property type="entry name" value="RG7MT1"/>
</dbReference>
<dbReference type="Pfam" id="PF03291">
    <property type="entry name" value="mRNA_G-N7_MeTrfase"/>
    <property type="match status" value="1"/>
</dbReference>
<feature type="region of interest" description="Disordered" evidence="13">
    <location>
        <begin position="34"/>
        <end position="129"/>
    </location>
</feature>
<evidence type="ECO:0000256" key="8">
    <source>
        <dbReference type="ARBA" id="ARBA00023242"/>
    </source>
</evidence>